<keyword evidence="3" id="KW-1185">Reference proteome</keyword>
<proteinExistence type="predicted"/>
<dbReference type="Proteomes" id="UP001236258">
    <property type="component" value="Unassembled WGS sequence"/>
</dbReference>
<dbReference type="RefSeq" id="WP_305944319.1">
    <property type="nucleotide sequence ID" value="NZ_JAUZVY010000001.1"/>
</dbReference>
<feature type="transmembrane region" description="Helical" evidence="1">
    <location>
        <begin position="27"/>
        <end position="47"/>
    </location>
</feature>
<evidence type="ECO:0000256" key="1">
    <source>
        <dbReference type="SAM" id="Phobius"/>
    </source>
</evidence>
<dbReference type="Pfam" id="PF14316">
    <property type="entry name" value="DUF4381"/>
    <property type="match status" value="1"/>
</dbReference>
<name>A0ABT9GMH0_9GAMM</name>
<keyword evidence="1" id="KW-0812">Transmembrane</keyword>
<organism evidence="2 3">
    <name type="scientific">Alkalimonas delamerensis</name>
    <dbReference type="NCBI Taxonomy" id="265981"/>
    <lineage>
        <taxon>Bacteria</taxon>
        <taxon>Pseudomonadati</taxon>
        <taxon>Pseudomonadota</taxon>
        <taxon>Gammaproteobacteria</taxon>
        <taxon>Alkalimonas</taxon>
    </lineage>
</organism>
<gene>
    <name evidence="2" type="ORF">Q3O59_03905</name>
</gene>
<keyword evidence="1" id="KW-1133">Transmembrane helix</keyword>
<accession>A0ABT9GMH0</accession>
<protein>
    <submittedName>
        <fullName evidence="2">DUF4381 family protein</fullName>
    </submittedName>
</protein>
<evidence type="ECO:0000313" key="2">
    <source>
        <dbReference type="EMBL" id="MDP4528171.1"/>
    </source>
</evidence>
<sequence>MTEPHPLLAELADIVEAGQAPATGIAAGWWLLALLALLAAALVVWLASKRRLQQQQQAALAAARHELQQLSQQTEPDAASINQLLKRLIRHYAPHSALLGCPVAEWQAFLQQQCPGDWPDLATLLYQQTPEPELAQRFARLANTWLAQQTAEQLQQLDGGPHG</sequence>
<dbReference type="InterPro" id="IPR025489">
    <property type="entry name" value="DUF4381"/>
</dbReference>
<keyword evidence="1" id="KW-0472">Membrane</keyword>
<evidence type="ECO:0000313" key="3">
    <source>
        <dbReference type="Proteomes" id="UP001236258"/>
    </source>
</evidence>
<comment type="caution">
    <text evidence="2">The sequence shown here is derived from an EMBL/GenBank/DDBJ whole genome shotgun (WGS) entry which is preliminary data.</text>
</comment>
<dbReference type="EMBL" id="JAUZVY010000001">
    <property type="protein sequence ID" value="MDP4528171.1"/>
    <property type="molecule type" value="Genomic_DNA"/>
</dbReference>
<reference evidence="2 3" key="1">
    <citation type="submission" date="2023-08" db="EMBL/GenBank/DDBJ databases">
        <authorList>
            <person name="Joshi A."/>
            <person name="Thite S."/>
        </authorList>
    </citation>
    <scope>NUCLEOTIDE SEQUENCE [LARGE SCALE GENOMIC DNA]</scope>
    <source>
        <strain evidence="2 3">1E1</strain>
    </source>
</reference>